<gene>
    <name evidence="1" type="ORF">FB567DRAFT_528227</name>
</gene>
<sequence length="282" mass="32736">MASEVGVKIDGAMPFRFMDLHTELRLRVYEELVVVGKVFYTPDRHDIREGGRFKRYEEYSKPSLQILRISKQVQQEAEDLYLSKNLFVLPYLWHDHPPWISDCTSGRTKGRNQGMFSLQAVTRIKHISISICNRAEGLLTMSRSTWELYEKDDPGIYDRIDVSARRAIAHDMAMDDLNTHHFKIWCSLIRFSKLRSVELDYTNAYCPMGCCRQLGLQWSNFNSLGTQKTRFLGLRNKAEATMILEAWSSRGGPLEEEIEDKCGVEFNPEKDPWELGHLHLKA</sequence>
<accession>A0A8K0VY96</accession>
<dbReference type="Proteomes" id="UP000813461">
    <property type="component" value="Unassembled WGS sequence"/>
</dbReference>
<proteinExistence type="predicted"/>
<evidence type="ECO:0000313" key="2">
    <source>
        <dbReference type="Proteomes" id="UP000813461"/>
    </source>
</evidence>
<evidence type="ECO:0000313" key="1">
    <source>
        <dbReference type="EMBL" id="KAH7086546.1"/>
    </source>
</evidence>
<name>A0A8K0VY96_9PLEO</name>
<protein>
    <submittedName>
        <fullName evidence="1">Uncharacterized protein</fullName>
    </submittedName>
</protein>
<dbReference type="EMBL" id="JAGMVJ010000011">
    <property type="protein sequence ID" value="KAH7086546.1"/>
    <property type="molecule type" value="Genomic_DNA"/>
</dbReference>
<dbReference type="InterPro" id="IPR038883">
    <property type="entry name" value="AN11006-like"/>
</dbReference>
<dbReference type="AlphaFoldDB" id="A0A8K0VY96"/>
<comment type="caution">
    <text evidence="1">The sequence shown here is derived from an EMBL/GenBank/DDBJ whole genome shotgun (WGS) entry which is preliminary data.</text>
</comment>
<reference evidence="1" key="1">
    <citation type="journal article" date="2021" name="Nat. Commun.">
        <title>Genetic determinants of endophytism in the Arabidopsis root mycobiome.</title>
        <authorList>
            <person name="Mesny F."/>
            <person name="Miyauchi S."/>
            <person name="Thiergart T."/>
            <person name="Pickel B."/>
            <person name="Atanasova L."/>
            <person name="Karlsson M."/>
            <person name="Huettel B."/>
            <person name="Barry K.W."/>
            <person name="Haridas S."/>
            <person name="Chen C."/>
            <person name="Bauer D."/>
            <person name="Andreopoulos W."/>
            <person name="Pangilinan J."/>
            <person name="LaButti K."/>
            <person name="Riley R."/>
            <person name="Lipzen A."/>
            <person name="Clum A."/>
            <person name="Drula E."/>
            <person name="Henrissat B."/>
            <person name="Kohler A."/>
            <person name="Grigoriev I.V."/>
            <person name="Martin F.M."/>
            <person name="Hacquard S."/>
        </authorList>
    </citation>
    <scope>NUCLEOTIDE SEQUENCE</scope>
    <source>
        <strain evidence="1">MPI-SDFR-AT-0120</strain>
    </source>
</reference>
<dbReference type="OrthoDB" id="62952at2759"/>
<organism evidence="1 2">
    <name type="scientific">Paraphoma chrysanthemicola</name>
    <dbReference type="NCBI Taxonomy" id="798071"/>
    <lineage>
        <taxon>Eukaryota</taxon>
        <taxon>Fungi</taxon>
        <taxon>Dikarya</taxon>
        <taxon>Ascomycota</taxon>
        <taxon>Pezizomycotina</taxon>
        <taxon>Dothideomycetes</taxon>
        <taxon>Pleosporomycetidae</taxon>
        <taxon>Pleosporales</taxon>
        <taxon>Pleosporineae</taxon>
        <taxon>Phaeosphaeriaceae</taxon>
        <taxon>Paraphoma</taxon>
    </lineage>
</organism>
<dbReference type="PANTHER" id="PTHR42085:SF2">
    <property type="entry name" value="F-BOX DOMAIN-CONTAINING PROTEIN"/>
    <property type="match status" value="1"/>
</dbReference>
<keyword evidence="2" id="KW-1185">Reference proteome</keyword>
<dbReference type="PANTHER" id="PTHR42085">
    <property type="entry name" value="F-BOX DOMAIN-CONTAINING PROTEIN"/>
    <property type="match status" value="1"/>
</dbReference>